<proteinExistence type="inferred from homology"/>
<name>A0ABT8N2Q8_9BACL</name>
<evidence type="ECO:0000313" key="8">
    <source>
        <dbReference type="Proteomes" id="UP001172055"/>
    </source>
</evidence>
<dbReference type="Gene3D" id="2.60.420.10">
    <property type="entry name" value="Maltose phosphorylase, domain 3"/>
    <property type="match status" value="1"/>
</dbReference>
<dbReference type="PANTHER" id="PTHR11051:SF8">
    <property type="entry name" value="PROTEIN-GLUCOSYLGALACTOSYLHYDROXYLYSINE GLUCOSIDASE"/>
    <property type="match status" value="1"/>
</dbReference>
<evidence type="ECO:0000259" key="4">
    <source>
        <dbReference type="Pfam" id="PF03632"/>
    </source>
</evidence>
<dbReference type="RefSeq" id="WP_301723687.1">
    <property type="nucleotide sequence ID" value="NZ_JAUJWV010000001.1"/>
</dbReference>
<comment type="similarity">
    <text evidence="1">Belongs to the glycosyl hydrolase 65 family.</text>
</comment>
<evidence type="ECO:0000313" key="7">
    <source>
        <dbReference type="EMBL" id="MDN7242181.1"/>
    </source>
</evidence>
<dbReference type="EMBL" id="JAUJWV010000001">
    <property type="protein sequence ID" value="MDN7242181.1"/>
    <property type="molecule type" value="Genomic_DNA"/>
</dbReference>
<dbReference type="InterPro" id="IPR008928">
    <property type="entry name" value="6-hairpin_glycosidase_sf"/>
</dbReference>
<dbReference type="Proteomes" id="UP001172055">
    <property type="component" value="Unassembled WGS sequence"/>
</dbReference>
<dbReference type="InterPro" id="IPR005195">
    <property type="entry name" value="Glyco_hydro_65_M"/>
</dbReference>
<dbReference type="Gene3D" id="2.70.98.40">
    <property type="entry name" value="Glycoside hydrolase, family 65, N-terminal domain"/>
    <property type="match status" value="1"/>
</dbReference>
<organism evidence="7 8">
    <name type="scientific">Planococcus shixiaomingii</name>
    <dbReference type="NCBI Taxonomy" id="3058393"/>
    <lineage>
        <taxon>Bacteria</taxon>
        <taxon>Bacillati</taxon>
        <taxon>Bacillota</taxon>
        <taxon>Bacilli</taxon>
        <taxon>Bacillales</taxon>
        <taxon>Caryophanaceae</taxon>
        <taxon>Planococcus</taxon>
    </lineage>
</organism>
<evidence type="ECO:0000259" key="5">
    <source>
        <dbReference type="Pfam" id="PF03633"/>
    </source>
</evidence>
<dbReference type="InterPro" id="IPR012341">
    <property type="entry name" value="6hp_glycosidase-like_sf"/>
</dbReference>
<dbReference type="InterPro" id="IPR005194">
    <property type="entry name" value="Glyco_hydro_65_C"/>
</dbReference>
<evidence type="ECO:0000259" key="6">
    <source>
        <dbReference type="Pfam" id="PF03636"/>
    </source>
</evidence>
<dbReference type="InterPro" id="IPR037018">
    <property type="entry name" value="GH65_N"/>
</dbReference>
<dbReference type="Gene3D" id="1.50.10.10">
    <property type="match status" value="1"/>
</dbReference>
<reference evidence="7 8" key="1">
    <citation type="submission" date="2023-06" db="EMBL/GenBank/DDBJ databases">
        <title>Novel species in genus Planococcus.</title>
        <authorList>
            <person name="Ning S."/>
        </authorList>
    </citation>
    <scope>NUCLEOTIDE SEQUENCE [LARGE SCALE GENOMIC DNA]</scope>
    <source>
        <strain evidence="7 8">N028</strain>
    </source>
</reference>
<dbReference type="InterPro" id="IPR011013">
    <property type="entry name" value="Gal_mutarotase_sf_dom"/>
</dbReference>
<keyword evidence="7" id="KW-0378">Hydrolase</keyword>
<dbReference type="PANTHER" id="PTHR11051">
    <property type="entry name" value="GLYCOSYL HYDROLASE-RELATED"/>
    <property type="match status" value="1"/>
</dbReference>
<dbReference type="GO" id="GO:0016787">
    <property type="term" value="F:hydrolase activity"/>
    <property type="evidence" value="ECO:0007669"/>
    <property type="project" value="UniProtKB-KW"/>
</dbReference>
<evidence type="ECO:0000256" key="2">
    <source>
        <dbReference type="ARBA" id="ARBA00022676"/>
    </source>
</evidence>
<feature type="domain" description="Glycoside hydrolase family 65 N-terminal" evidence="6">
    <location>
        <begin position="8"/>
        <end position="241"/>
    </location>
</feature>
<dbReference type="PIRSF" id="PIRSF036289">
    <property type="entry name" value="Glycosyl_hydrolase_malt_phosph"/>
    <property type="match status" value="1"/>
</dbReference>
<keyword evidence="3" id="KW-0808">Transferase</keyword>
<feature type="domain" description="Glycoside hydrolase family 65 C-terminal" evidence="5">
    <location>
        <begin position="675"/>
        <end position="734"/>
    </location>
</feature>
<comment type="caution">
    <text evidence="7">The sequence shown here is derived from an EMBL/GenBank/DDBJ whole genome shotgun (WGS) entry which is preliminary data.</text>
</comment>
<evidence type="ECO:0000256" key="1">
    <source>
        <dbReference type="ARBA" id="ARBA00006768"/>
    </source>
</evidence>
<protein>
    <submittedName>
        <fullName evidence="7">Glycoside hydrolase family 65 protein</fullName>
    </submittedName>
</protein>
<feature type="domain" description="Glycoside hydrolase family 65 central catalytic" evidence="4">
    <location>
        <begin position="301"/>
        <end position="663"/>
    </location>
</feature>
<dbReference type="InterPro" id="IPR005196">
    <property type="entry name" value="Glyco_hydro_65_N"/>
</dbReference>
<keyword evidence="8" id="KW-1185">Reference proteome</keyword>
<evidence type="ECO:0000256" key="3">
    <source>
        <dbReference type="ARBA" id="ARBA00022679"/>
    </source>
</evidence>
<dbReference type="InterPro" id="IPR017045">
    <property type="entry name" value="Malt_Pase/Glycosyl_Hdrlase"/>
</dbReference>
<dbReference type="SUPFAM" id="SSF48208">
    <property type="entry name" value="Six-hairpin glycosidases"/>
    <property type="match status" value="1"/>
</dbReference>
<gene>
    <name evidence="7" type="ORF">QWY14_10245</name>
</gene>
<sequence length="746" mass="83940">MTRKRTLTEKAFNLQYMKKYGSLMAQGNGYLGMRAAHEEAYTEQTRGMYIAGIYNKAGAAESSDLVNLPDVAGMRIKIDGTVFSLLDGEILYYTRQLDLSTGELRREILWKNREGARFHLLFQRFASKSDLHVIAAKVTITSLDKTAEVEVATGIDAQQTNFGKQHLTEEAVRVLDDRLMLGVYETTESGHKVAIAAIAEGSQEAERSFGAKNRQLLQTVKTLIDSGKPYEFEKITVLYTSLDRDLEGMGPEEASVQKAGQTAALGYNALLAASVGKWQAFWQQKQISISSAKPFDQFALDFALYHLEIMTPAHDERFSIGAKGLTGEGYKGHVFWDSEIFILPFHLFTEPETARKLLRYRYLKLEQAKDKAAWNGYEGALFPWESALSGHEETPEFAAINIRTGTRQKVASPIAEHHIVADIAYAAVQYYEHTQDEAFMAKEGVALLKETALFWISRTTEENGRLSLKDIIGPDEYTEHVDNNAFTNYMAHFNVKQALAFMARFGQEDEGFKRRAEDFLSRLYLPEANKEGLIPQDDTFLGLPQIDLEKYKKKQGSQGILLDYSRQEVNGMQILKQADVVMLLYLFPNLVSPETAIRNLEYYEAHTIHDSSLSKAIHAIVAARCNKPEMAYRFFQEACLIDLGMNPSSSDEGLHSAALGALWLTTVFGFANVSFEEDALKLDPKLPEAWTELVFPLMHRGRRLEIRLTHENIRVVKHSGPELCVKAAGQEFLLTDQLEIKAVSAQ</sequence>
<dbReference type="Pfam" id="PF03633">
    <property type="entry name" value="Glyco_hydro_65C"/>
    <property type="match status" value="1"/>
</dbReference>
<dbReference type="Pfam" id="PF03636">
    <property type="entry name" value="Glyco_hydro_65N"/>
    <property type="match status" value="1"/>
</dbReference>
<dbReference type="Pfam" id="PF03632">
    <property type="entry name" value="Glyco_hydro_65m"/>
    <property type="match status" value="1"/>
</dbReference>
<keyword evidence="2" id="KW-0328">Glycosyltransferase</keyword>
<accession>A0ABT8N2Q8</accession>
<dbReference type="SUPFAM" id="SSF74650">
    <property type="entry name" value="Galactose mutarotase-like"/>
    <property type="match status" value="1"/>
</dbReference>